<gene>
    <name evidence="1" type="ORF">AVDCRST_MAG02-3665</name>
</gene>
<proteinExistence type="predicted"/>
<protein>
    <submittedName>
        <fullName evidence="1">Uncharacterized protein</fullName>
    </submittedName>
</protein>
<sequence length="64" mass="6996">GLPGLWRGYREKRSRTPLAHPVAAAGASGRAAREGLRDSRALLVRRRIRGRAGGRPRERGPLSL</sequence>
<organism evidence="1">
    <name type="scientific">uncultured Rubrobacteraceae bacterium</name>
    <dbReference type="NCBI Taxonomy" id="349277"/>
    <lineage>
        <taxon>Bacteria</taxon>
        <taxon>Bacillati</taxon>
        <taxon>Actinomycetota</taxon>
        <taxon>Rubrobacteria</taxon>
        <taxon>Rubrobacterales</taxon>
        <taxon>Rubrobacteraceae</taxon>
        <taxon>environmental samples</taxon>
    </lineage>
</organism>
<reference evidence="1" key="1">
    <citation type="submission" date="2020-02" db="EMBL/GenBank/DDBJ databases">
        <authorList>
            <person name="Meier V. D."/>
        </authorList>
    </citation>
    <scope>NUCLEOTIDE SEQUENCE</scope>
    <source>
        <strain evidence="1">AVDCRST_MAG02</strain>
    </source>
</reference>
<feature type="non-terminal residue" evidence="1">
    <location>
        <position position="1"/>
    </location>
</feature>
<dbReference type="AlphaFoldDB" id="A0A6J4R718"/>
<dbReference type="EMBL" id="CADCVH010000094">
    <property type="protein sequence ID" value="CAA9466045.1"/>
    <property type="molecule type" value="Genomic_DNA"/>
</dbReference>
<feature type="non-terminal residue" evidence="1">
    <location>
        <position position="64"/>
    </location>
</feature>
<evidence type="ECO:0000313" key="1">
    <source>
        <dbReference type="EMBL" id="CAA9466045.1"/>
    </source>
</evidence>
<accession>A0A6J4R718</accession>
<name>A0A6J4R718_9ACTN</name>